<sequence length="63" mass="7271">MFLREPWKPPPGATSSYEVRYQRGRKPFATLAEARAFAVEQRALEEGWASINQIFSIEIEKKS</sequence>
<gene>
    <name evidence="1" type="ORF">BSL82_03820</name>
</gene>
<evidence type="ECO:0000313" key="1">
    <source>
        <dbReference type="EMBL" id="API58545.1"/>
    </source>
</evidence>
<evidence type="ECO:0000313" key="2">
    <source>
        <dbReference type="Proteomes" id="UP000182063"/>
    </source>
</evidence>
<dbReference type="EMBL" id="CP018221">
    <property type="protein sequence ID" value="API58545.1"/>
    <property type="molecule type" value="Genomic_DNA"/>
</dbReference>
<dbReference type="STRING" id="1921510.BSL82_03820"/>
<accession>A0A1L3ZSE5</accession>
<dbReference type="KEGG" id="sphj:BSL82_03820"/>
<evidence type="ECO:0008006" key="3">
    <source>
        <dbReference type="Google" id="ProtNLM"/>
    </source>
</evidence>
<dbReference type="RefSeq" id="WP_072596112.1">
    <property type="nucleotide sequence ID" value="NZ_CP018221.1"/>
</dbReference>
<reference evidence="2" key="1">
    <citation type="submission" date="2016-11" db="EMBL/GenBank/DDBJ databases">
        <title>Complete Genome Sequence of alachlor-degrading Sphingomonas sp. strain JJ-A5.</title>
        <authorList>
            <person name="Lee H."/>
            <person name="Ka J.-O."/>
        </authorList>
    </citation>
    <scope>NUCLEOTIDE SEQUENCE [LARGE SCALE GENOMIC DNA]</scope>
    <source>
        <strain evidence="2">JJ-A5</strain>
    </source>
</reference>
<proteinExistence type="predicted"/>
<protein>
    <recommendedName>
        <fullName evidence="3">SPOR domain-containing protein</fullName>
    </recommendedName>
</protein>
<keyword evidence="2" id="KW-1185">Reference proteome</keyword>
<dbReference type="AlphaFoldDB" id="A0A1L3ZSE5"/>
<dbReference type="Proteomes" id="UP000182063">
    <property type="component" value="Chromosome"/>
</dbReference>
<name>A0A1L3ZSE5_9SPHN</name>
<organism evidence="1 2">
    <name type="scientific">Tardibacter chloracetimidivorans</name>
    <dbReference type="NCBI Taxonomy" id="1921510"/>
    <lineage>
        <taxon>Bacteria</taxon>
        <taxon>Pseudomonadati</taxon>
        <taxon>Pseudomonadota</taxon>
        <taxon>Alphaproteobacteria</taxon>
        <taxon>Sphingomonadales</taxon>
        <taxon>Sphingomonadaceae</taxon>
        <taxon>Tardibacter</taxon>
    </lineage>
</organism>